<dbReference type="Gene3D" id="3.40.50.12500">
    <property type="match status" value="1"/>
</dbReference>
<dbReference type="GO" id="GO:0047661">
    <property type="term" value="F:amino-acid racemase activity"/>
    <property type="evidence" value="ECO:0007669"/>
    <property type="project" value="InterPro"/>
</dbReference>
<dbReference type="InterPro" id="IPR015942">
    <property type="entry name" value="Asp/Glu/hydantoin_racemase"/>
</dbReference>
<comment type="similarity">
    <text evidence="1">Belongs to the HyuE racemase family.</text>
</comment>
<dbReference type="InterPro" id="IPR053714">
    <property type="entry name" value="Iso_Racemase_Enz_sf"/>
</dbReference>
<accession>A0A366IK10</accession>
<dbReference type="AlphaFoldDB" id="A0A366IK10"/>
<dbReference type="Proteomes" id="UP000253509">
    <property type="component" value="Unassembled WGS sequence"/>
</dbReference>
<dbReference type="PANTHER" id="PTHR28047">
    <property type="entry name" value="PROTEIN DCG1"/>
    <property type="match status" value="1"/>
</dbReference>
<dbReference type="RefSeq" id="WP_113903258.1">
    <property type="nucleotide sequence ID" value="NZ_QNSB01000003.1"/>
</dbReference>
<dbReference type="PANTHER" id="PTHR28047:SF5">
    <property type="entry name" value="PROTEIN DCG1"/>
    <property type="match status" value="1"/>
</dbReference>
<evidence type="ECO:0000313" key="2">
    <source>
        <dbReference type="EMBL" id="RBP72763.1"/>
    </source>
</evidence>
<comment type="caution">
    <text evidence="2">The sequence shown here is derived from an EMBL/GenBank/DDBJ whole genome shotgun (WGS) entry which is preliminary data.</text>
</comment>
<dbReference type="Pfam" id="PF01177">
    <property type="entry name" value="Asp_Glu_race"/>
    <property type="match status" value="1"/>
</dbReference>
<evidence type="ECO:0000256" key="1">
    <source>
        <dbReference type="ARBA" id="ARBA00038414"/>
    </source>
</evidence>
<dbReference type="InterPro" id="IPR052186">
    <property type="entry name" value="Hydantoin_racemase-like"/>
</dbReference>
<proteinExistence type="inferred from homology"/>
<reference evidence="2 3" key="1">
    <citation type="submission" date="2018-06" db="EMBL/GenBank/DDBJ databases">
        <title>Freshwater and sediment microbial communities from various areas in North America, analyzing microbe dynamics in response to fracking.</title>
        <authorList>
            <person name="Lamendella R."/>
        </authorList>
    </citation>
    <scope>NUCLEOTIDE SEQUENCE [LARGE SCALE GENOMIC DNA]</scope>
    <source>
        <strain evidence="2 3">3b_TX</strain>
    </source>
</reference>
<sequence length="219" mass="23253">MSSEPRTIALINPNTNAATTDMMVDLARETLPEWRVEGYTAPFGPRMITETVALEESVVPVVQLGHQVAEHADAIIVSAFGDPGRTELAEALTIPVIGIGQAAILRAAADGPFGIATTTRLLADSLRRLVEAHDGEERFTGIELTEADPLDLAADPDEQFRQLLAAVRRGSENGAESMIIGGGPLSATARRLRDEVDVGIVEPIPAACELVSSMLHPAE</sequence>
<evidence type="ECO:0000313" key="3">
    <source>
        <dbReference type="Proteomes" id="UP000253509"/>
    </source>
</evidence>
<keyword evidence="3" id="KW-1185">Reference proteome</keyword>
<name>A0A366IK10_9MICO</name>
<organism evidence="2 3">
    <name type="scientific">Brevibacterium celere</name>
    <dbReference type="NCBI Taxonomy" id="225845"/>
    <lineage>
        <taxon>Bacteria</taxon>
        <taxon>Bacillati</taxon>
        <taxon>Actinomycetota</taxon>
        <taxon>Actinomycetes</taxon>
        <taxon>Micrococcales</taxon>
        <taxon>Brevibacteriaceae</taxon>
        <taxon>Brevibacterium</taxon>
    </lineage>
</organism>
<dbReference type="EMBL" id="QNSB01000003">
    <property type="protein sequence ID" value="RBP72763.1"/>
    <property type="molecule type" value="Genomic_DNA"/>
</dbReference>
<protein>
    <submittedName>
        <fullName evidence="2">Asp/Glu/hydantoin racemase</fullName>
    </submittedName>
</protein>
<gene>
    <name evidence="2" type="ORF">DFO65_10354</name>
</gene>